<keyword evidence="1" id="KW-0808">Transferase</keyword>
<dbReference type="PANTHER" id="PTHR45036:SF1">
    <property type="entry name" value="METHYLTRANSFERASE LIKE 7A"/>
    <property type="match status" value="1"/>
</dbReference>
<keyword evidence="1" id="KW-0489">Methyltransferase</keyword>
<proteinExistence type="predicted"/>
<gene>
    <name evidence="1" type="ORF">JKP34_03615</name>
</gene>
<dbReference type="GO" id="GO:0008168">
    <property type="term" value="F:methyltransferase activity"/>
    <property type="evidence" value="ECO:0007669"/>
    <property type="project" value="UniProtKB-KW"/>
</dbReference>
<dbReference type="InterPro" id="IPR052356">
    <property type="entry name" value="Thiol_S-MT"/>
</dbReference>
<dbReference type="Pfam" id="PF13489">
    <property type="entry name" value="Methyltransf_23"/>
    <property type="match status" value="1"/>
</dbReference>
<comment type="caution">
    <text evidence="1">The sequence shown here is derived from an EMBL/GenBank/DDBJ whole genome shotgun (WGS) entry which is preliminary data.</text>
</comment>
<dbReference type="AlphaFoldDB" id="A0A937A8S1"/>
<keyword evidence="2" id="KW-1185">Reference proteome</keyword>
<name>A0A937A8S1_9BACT</name>
<evidence type="ECO:0000313" key="1">
    <source>
        <dbReference type="EMBL" id="MBL0764325.1"/>
    </source>
</evidence>
<dbReference type="PANTHER" id="PTHR45036">
    <property type="entry name" value="METHYLTRANSFERASE LIKE 7B"/>
    <property type="match status" value="1"/>
</dbReference>
<protein>
    <submittedName>
        <fullName evidence="1">Class I SAM-dependent methyltransferase</fullName>
    </submittedName>
</protein>
<dbReference type="CDD" id="cd02440">
    <property type="entry name" value="AdoMet_MTases"/>
    <property type="match status" value="1"/>
</dbReference>
<accession>A0A937A8S1</accession>
<sequence>MSIDRLNPSKSSGRFYILTLLRIVNEDVTNNYLKNKMKVLDYGCGNTPYKPLFLKKDIEYIGVDIESNKKADLHIRNGKIPLNDNSIDIIISTQVLEHVEFVEEYLEECNRVLKSGGKLLLSTHGHWKYHPDPTDYWRWTKDGLSKIIIERDFEIKKQYGLMGLAASGLQLFQDGIIDLVHARLKGILFRVIAWLQEKIDKRNLNQIDASVFYIVAEKP</sequence>
<dbReference type="GO" id="GO:0032259">
    <property type="term" value="P:methylation"/>
    <property type="evidence" value="ECO:0007669"/>
    <property type="project" value="UniProtKB-KW"/>
</dbReference>
<dbReference type="Proteomes" id="UP000642920">
    <property type="component" value="Unassembled WGS sequence"/>
</dbReference>
<dbReference type="Gene3D" id="3.40.50.150">
    <property type="entry name" value="Vaccinia Virus protein VP39"/>
    <property type="match status" value="1"/>
</dbReference>
<reference evidence="1" key="1">
    <citation type="submission" date="2021-01" db="EMBL/GenBank/DDBJ databases">
        <title>Marivirga sp. nov., isolated from intertidal surface sediments.</title>
        <authorList>
            <person name="Zhang M."/>
        </authorList>
    </citation>
    <scope>NUCLEOTIDE SEQUENCE</scope>
    <source>
        <strain evidence="1">SM1354</strain>
    </source>
</reference>
<dbReference type="RefSeq" id="WP_201917802.1">
    <property type="nucleotide sequence ID" value="NZ_JAERQG010000001.1"/>
</dbReference>
<organism evidence="1 2">
    <name type="scientific">Marivirga atlantica</name>
    <dbReference type="NCBI Taxonomy" id="1548457"/>
    <lineage>
        <taxon>Bacteria</taxon>
        <taxon>Pseudomonadati</taxon>
        <taxon>Bacteroidota</taxon>
        <taxon>Cytophagia</taxon>
        <taxon>Cytophagales</taxon>
        <taxon>Marivirgaceae</taxon>
        <taxon>Marivirga</taxon>
    </lineage>
</organism>
<evidence type="ECO:0000313" key="2">
    <source>
        <dbReference type="Proteomes" id="UP000642920"/>
    </source>
</evidence>
<dbReference type="SUPFAM" id="SSF53335">
    <property type="entry name" value="S-adenosyl-L-methionine-dependent methyltransferases"/>
    <property type="match status" value="1"/>
</dbReference>
<dbReference type="InterPro" id="IPR029063">
    <property type="entry name" value="SAM-dependent_MTases_sf"/>
</dbReference>
<dbReference type="EMBL" id="JAERQG010000001">
    <property type="protein sequence ID" value="MBL0764325.1"/>
    <property type="molecule type" value="Genomic_DNA"/>
</dbReference>